<protein>
    <submittedName>
        <fullName evidence="1">Uncharacterized protein</fullName>
    </submittedName>
</protein>
<dbReference type="HOGENOM" id="CLU_1966946_0_0_4"/>
<dbReference type="KEGG" id="dac:Daci_0576"/>
<reference evidence="2" key="2">
    <citation type="submission" date="2007-11" db="EMBL/GenBank/DDBJ databases">
        <title>Complete sequence of Delftia acidovorans DSM 14801 / SPH-1.</title>
        <authorList>
            <person name="Copeland A."/>
            <person name="Lucas S."/>
            <person name="Lapidus A."/>
            <person name="Barry K."/>
            <person name="Glavina del Rio T."/>
            <person name="Dalin E."/>
            <person name="Tice H."/>
            <person name="Pitluck S."/>
            <person name="Lowry S."/>
            <person name="Clum A."/>
            <person name="Schmutz J."/>
            <person name="Larimer F."/>
            <person name="Land M."/>
            <person name="Hauser L."/>
            <person name="Kyrpides N."/>
            <person name="Kim E."/>
            <person name="Schleheck D."/>
            <person name="Richardson P."/>
        </authorList>
    </citation>
    <scope>NUCLEOTIDE SEQUENCE [LARGE SCALE GENOMIC DNA]</scope>
    <source>
        <strain evidence="2">DSM 14801 / SPH-1</strain>
    </source>
</reference>
<proteinExistence type="predicted"/>
<dbReference type="Proteomes" id="UP000000784">
    <property type="component" value="Chromosome"/>
</dbReference>
<dbReference type="EMBL" id="CP000884">
    <property type="protein sequence ID" value="ABX33222.1"/>
    <property type="molecule type" value="Genomic_DNA"/>
</dbReference>
<dbReference type="AlphaFoldDB" id="A9BQ07"/>
<sequence length="127" mass="14310">MLLSGSGDCGCGRDIQACRQVIQVNPPPASALHVIKIILLCLVDALGDAVAWIVFDVSRNIKQVSFAGDWVYVVQEFFVPKRGLQRQHFPGISHPCLNEIFKRFMKNRFVRSIRLEGFQPILISEDI</sequence>
<organism evidence="1 2">
    <name type="scientific">Delftia acidovorans (strain DSM 14801 / SPH-1)</name>
    <dbReference type="NCBI Taxonomy" id="398578"/>
    <lineage>
        <taxon>Bacteria</taxon>
        <taxon>Pseudomonadati</taxon>
        <taxon>Pseudomonadota</taxon>
        <taxon>Betaproteobacteria</taxon>
        <taxon>Burkholderiales</taxon>
        <taxon>Comamonadaceae</taxon>
        <taxon>Delftia</taxon>
    </lineage>
</organism>
<reference evidence="1 2" key="1">
    <citation type="journal article" date="2004" name="Appl. Environ. Microbiol.">
        <title>Mineralization of individual congeners of linear alkylbenzenesulfonate by defined pairs of heterotrophic bacteria.</title>
        <authorList>
            <person name="Schleheck D."/>
            <person name="Knepper T.P."/>
            <person name="Fischer K."/>
            <person name="Cook A.M."/>
        </authorList>
    </citation>
    <scope>NUCLEOTIDE SEQUENCE [LARGE SCALE GENOMIC DNA]</scope>
    <source>
        <strain evidence="2">DSM 14801 / SPH-1</strain>
    </source>
</reference>
<accession>A9BQ07</accession>
<dbReference type="STRING" id="398578.Daci_0576"/>
<name>A9BQ07_DELAS</name>
<keyword evidence="2" id="KW-1185">Reference proteome</keyword>
<evidence type="ECO:0000313" key="1">
    <source>
        <dbReference type="EMBL" id="ABX33222.1"/>
    </source>
</evidence>
<evidence type="ECO:0000313" key="2">
    <source>
        <dbReference type="Proteomes" id="UP000000784"/>
    </source>
</evidence>
<gene>
    <name evidence="1" type="ordered locus">Daci_0576</name>
</gene>